<organism evidence="2 3">
    <name type="scientific">Bradyrhizobium campsiandrae</name>
    <dbReference type="NCBI Taxonomy" id="1729892"/>
    <lineage>
        <taxon>Bacteria</taxon>
        <taxon>Pseudomonadati</taxon>
        <taxon>Pseudomonadota</taxon>
        <taxon>Alphaproteobacteria</taxon>
        <taxon>Hyphomicrobiales</taxon>
        <taxon>Nitrobacteraceae</taxon>
        <taxon>Bradyrhizobium</taxon>
    </lineage>
</organism>
<keyword evidence="1" id="KW-0812">Transmembrane</keyword>
<accession>A0ABR7UDW4</accession>
<evidence type="ECO:0000313" key="3">
    <source>
        <dbReference type="Proteomes" id="UP000639516"/>
    </source>
</evidence>
<proteinExistence type="predicted"/>
<reference evidence="2 3" key="1">
    <citation type="journal article" date="2020" name="Arch. Microbiol.">
        <title>Bradyrhizobium campsiandrae sp. nov., a nitrogen-fixing bacterial strain isolated from a native leguminous tree from the Amazon adapted to flooded conditions.</title>
        <authorList>
            <person name="Cabral Michel D."/>
            <person name="Martins da Costa E."/>
            <person name="Azarias Guimaraes A."/>
            <person name="Soares de Carvalho T."/>
            <person name="Santos de Castro Caputo P."/>
            <person name="Willems A."/>
            <person name="de Souza Moreira F.M."/>
        </authorList>
    </citation>
    <scope>NUCLEOTIDE SEQUENCE [LARGE SCALE GENOMIC DNA]</scope>
    <source>
        <strain evidence="3">INPA 384B</strain>
    </source>
</reference>
<name>A0ABR7UDW4_9BRAD</name>
<dbReference type="RefSeq" id="WP_188149227.1">
    <property type="nucleotide sequence ID" value="NZ_JAATTO010000046.1"/>
</dbReference>
<comment type="caution">
    <text evidence="2">The sequence shown here is derived from an EMBL/GenBank/DDBJ whole genome shotgun (WGS) entry which is preliminary data.</text>
</comment>
<keyword evidence="1" id="KW-0472">Membrane</keyword>
<sequence length="452" mass="49920">MEGLRQHAAGPVSETCDLYQQTITVSGAPFWQFLQAARLEAAEMGVTISVTDHSDDYELLDDDLEEFSERAFSIRIVKVPHPDTLKFFTIDGFCRSAATESSRFESVENVLIAEIDFESTSAGLIVRPWIDDSSTSSPTQSVDAAPSPRRLVNDMSGKGLVPTSVSTWIVADAWLRDKILNVASYRLSLCLPDAVSIDDDGKAVAHLRSGRKVIAAVAPLSSWTSPELLSTLSDVCEWIYLEGRDAETRHSLLSAELVRLWQTDSSWQDGLRESLEGAFASARTAYRLHIQSKGVDAFKLMSDLRKGLADDVRSLANNTSSLSSGLWRDAAVAFGVIAVRLASTTVGDWLLWMAAAYLLASCIFSCIAASSAVSGIVENEKSFRSRLYGPLLLDKEYEELAGKHYRQAESNFRWYRRFIVLAYLIVVAVLLGIAHYGFRTSDNFFHMVISSL</sequence>
<keyword evidence="1" id="KW-1133">Transmembrane helix</keyword>
<keyword evidence="3" id="KW-1185">Reference proteome</keyword>
<dbReference type="EMBL" id="JAATTO010000046">
    <property type="protein sequence ID" value="MBC9982165.1"/>
    <property type="molecule type" value="Genomic_DNA"/>
</dbReference>
<gene>
    <name evidence="2" type="ORF">HA482_28545</name>
</gene>
<feature type="transmembrane region" description="Helical" evidence="1">
    <location>
        <begin position="418"/>
        <end position="438"/>
    </location>
</feature>
<feature type="transmembrane region" description="Helical" evidence="1">
    <location>
        <begin position="349"/>
        <end position="377"/>
    </location>
</feature>
<evidence type="ECO:0000313" key="2">
    <source>
        <dbReference type="EMBL" id="MBC9982165.1"/>
    </source>
</evidence>
<protein>
    <submittedName>
        <fullName evidence="2">Uncharacterized protein</fullName>
    </submittedName>
</protein>
<dbReference type="Proteomes" id="UP000639516">
    <property type="component" value="Unassembled WGS sequence"/>
</dbReference>
<evidence type="ECO:0000256" key="1">
    <source>
        <dbReference type="SAM" id="Phobius"/>
    </source>
</evidence>